<dbReference type="EMBL" id="QPKB01000007">
    <property type="protein sequence ID" value="RWR89018.1"/>
    <property type="molecule type" value="Genomic_DNA"/>
</dbReference>
<keyword evidence="1" id="KW-1133">Transmembrane helix</keyword>
<keyword evidence="1" id="KW-0472">Membrane</keyword>
<evidence type="ECO:0000256" key="1">
    <source>
        <dbReference type="SAM" id="Phobius"/>
    </source>
</evidence>
<dbReference type="Proteomes" id="UP000283530">
    <property type="component" value="Unassembled WGS sequence"/>
</dbReference>
<dbReference type="PANTHER" id="PTHR36777">
    <property type="entry name" value="EXPRESSED PROTEIN"/>
    <property type="match status" value="1"/>
</dbReference>
<keyword evidence="1" id="KW-0812">Transmembrane</keyword>
<proteinExistence type="predicted"/>
<accession>A0A443PE40</accession>
<evidence type="ECO:0000313" key="2">
    <source>
        <dbReference type="EMBL" id="RWR89018.1"/>
    </source>
</evidence>
<evidence type="ECO:0000313" key="3">
    <source>
        <dbReference type="Proteomes" id="UP000283530"/>
    </source>
</evidence>
<comment type="caution">
    <text evidence="2">The sequence shown here is derived from an EMBL/GenBank/DDBJ whole genome shotgun (WGS) entry which is preliminary data.</text>
</comment>
<gene>
    <name evidence="2" type="ORF">CKAN_01806400</name>
</gene>
<evidence type="ECO:0008006" key="4">
    <source>
        <dbReference type="Google" id="ProtNLM"/>
    </source>
</evidence>
<dbReference type="PANTHER" id="PTHR36777:SF2">
    <property type="entry name" value="EXPRESSED PROTEIN"/>
    <property type="match status" value="1"/>
</dbReference>
<organism evidence="2 3">
    <name type="scientific">Cinnamomum micranthum f. kanehirae</name>
    <dbReference type="NCBI Taxonomy" id="337451"/>
    <lineage>
        <taxon>Eukaryota</taxon>
        <taxon>Viridiplantae</taxon>
        <taxon>Streptophyta</taxon>
        <taxon>Embryophyta</taxon>
        <taxon>Tracheophyta</taxon>
        <taxon>Spermatophyta</taxon>
        <taxon>Magnoliopsida</taxon>
        <taxon>Magnoliidae</taxon>
        <taxon>Laurales</taxon>
        <taxon>Lauraceae</taxon>
        <taxon>Cinnamomum</taxon>
    </lineage>
</organism>
<feature type="transmembrane region" description="Helical" evidence="1">
    <location>
        <begin position="128"/>
        <end position="146"/>
    </location>
</feature>
<reference evidence="2 3" key="1">
    <citation type="journal article" date="2019" name="Nat. Plants">
        <title>Stout camphor tree genome fills gaps in understanding of flowering plant genome evolution.</title>
        <authorList>
            <person name="Chaw S.M."/>
            <person name="Liu Y.C."/>
            <person name="Wu Y.W."/>
            <person name="Wang H.Y."/>
            <person name="Lin C.I."/>
            <person name="Wu C.S."/>
            <person name="Ke H.M."/>
            <person name="Chang L.Y."/>
            <person name="Hsu C.Y."/>
            <person name="Yang H.T."/>
            <person name="Sudianto E."/>
            <person name="Hsu M.H."/>
            <person name="Wu K.P."/>
            <person name="Wang L.N."/>
            <person name="Leebens-Mack J.H."/>
            <person name="Tsai I.J."/>
        </authorList>
    </citation>
    <scope>NUCLEOTIDE SEQUENCE [LARGE SCALE GENOMIC DNA]</scope>
    <source>
        <strain evidence="3">cv. Chaw 1501</strain>
        <tissue evidence="2">Young leaves</tissue>
    </source>
</reference>
<dbReference type="AlphaFoldDB" id="A0A443PE40"/>
<name>A0A443PE40_9MAGN</name>
<keyword evidence="3" id="KW-1185">Reference proteome</keyword>
<sequence>MALFLIPNSPLSIIPLRRKRNTCFSFPLLNTHFLPSNPLTIHVPRFLSLKKKNNKYPRRRSHSPSLTVVAAQSNWLRVFQTALRVGKDGIEAGANLVPDAVPKPVARIAVGVVAATLALFVLKSFLSTAFFVLAMMGFIYFVFIALNKDEGPKGGGGGTGTSDEETLEEARRIMEKYK</sequence>
<protein>
    <recommendedName>
        <fullName evidence="4">Transmembrane protein</fullName>
    </recommendedName>
</protein>
<dbReference type="OrthoDB" id="534175at2759"/>